<evidence type="ECO:0000313" key="2">
    <source>
        <dbReference type="EMBL" id="KAG2333016.1"/>
    </source>
</evidence>
<protein>
    <submittedName>
        <fullName evidence="2">Uncharacterized protein</fullName>
    </submittedName>
</protein>
<proteinExistence type="predicted"/>
<evidence type="ECO:0000313" key="3">
    <source>
        <dbReference type="Proteomes" id="UP000886595"/>
    </source>
</evidence>
<dbReference type="EMBL" id="JAAMPC010000001">
    <property type="protein sequence ID" value="KAG2333016.1"/>
    <property type="molecule type" value="Genomic_DNA"/>
</dbReference>
<sequence>MADMKMRRSISPGHARDTDAAGKVAVHSIIVEGKEHFKASPELGWSDDEEDPIVDNLMTLVEQQFPFSKSSFIGGVTNSEVNKMREDAKTEAINRKTVKPKPTKQTSTTDVIDCESVALMVRDKVREDLSDRGKISMLSESFIKFQTNVLDNIQQLLCKLDASSCQIPDSSTAPSGNVSNFSRAVHQPDIRMTSLRHLGIQTEEDNDIINDAILFANQTTSVTVDGLNAGQGNQTDGPTEDQTSVDVHVKTVSQDIIQSELTTSHTDDGFIAGHVIEPETHTECQTDDPTATLLSYKPNTSTVNVLNGAQQTIQNLDPELLFPNPTFSLGLTQEERSHPKETVTENVSMCENDADHGQSSPDMASPLSFDLMWLPQEDRPHPKESATEGESMCEEVVGKEICDQEDQLDPNNTGGNIDYSAKFSALLDKLKSPFTIRIGQSTLESNDLFELVQRSAPLQPKITVYVKLSPKPVQPTRVYGHSICFPALKTIYQVF</sequence>
<feature type="region of interest" description="Disordered" evidence="1">
    <location>
        <begin position="1"/>
        <end position="21"/>
    </location>
</feature>
<accession>A0A8X7WMJ8</accession>
<dbReference type="AlphaFoldDB" id="A0A8X7WMJ8"/>
<evidence type="ECO:0000256" key="1">
    <source>
        <dbReference type="SAM" id="MobiDB-lite"/>
    </source>
</evidence>
<name>A0A8X7WMJ8_BRACI</name>
<comment type="caution">
    <text evidence="2">The sequence shown here is derived from an EMBL/GenBank/DDBJ whole genome shotgun (WGS) entry which is preliminary data.</text>
</comment>
<reference evidence="2 3" key="1">
    <citation type="submission" date="2020-02" db="EMBL/GenBank/DDBJ databases">
        <authorList>
            <person name="Ma Q."/>
            <person name="Huang Y."/>
            <person name="Song X."/>
            <person name="Pei D."/>
        </authorList>
    </citation>
    <scope>NUCLEOTIDE SEQUENCE [LARGE SCALE GENOMIC DNA]</scope>
    <source>
        <strain evidence="2">Sxm20200214</strain>
        <tissue evidence="2">Leaf</tissue>
    </source>
</reference>
<keyword evidence="3" id="KW-1185">Reference proteome</keyword>
<organism evidence="2 3">
    <name type="scientific">Brassica carinata</name>
    <name type="common">Ethiopian mustard</name>
    <name type="synonym">Abyssinian cabbage</name>
    <dbReference type="NCBI Taxonomy" id="52824"/>
    <lineage>
        <taxon>Eukaryota</taxon>
        <taxon>Viridiplantae</taxon>
        <taxon>Streptophyta</taxon>
        <taxon>Embryophyta</taxon>
        <taxon>Tracheophyta</taxon>
        <taxon>Spermatophyta</taxon>
        <taxon>Magnoliopsida</taxon>
        <taxon>eudicotyledons</taxon>
        <taxon>Gunneridae</taxon>
        <taxon>Pentapetalae</taxon>
        <taxon>rosids</taxon>
        <taxon>malvids</taxon>
        <taxon>Brassicales</taxon>
        <taxon>Brassicaceae</taxon>
        <taxon>Brassiceae</taxon>
        <taxon>Brassica</taxon>
    </lineage>
</organism>
<gene>
    <name evidence="2" type="ORF">Bca52824_004196</name>
</gene>
<dbReference type="Proteomes" id="UP000886595">
    <property type="component" value="Unassembled WGS sequence"/>
</dbReference>